<sequence length="377" mass="40416">MVNPVLQRGHSVGLAMVLAAGLGLAAPVLADAPAAPGPLTDAFIRYTLPVTDRVHVIYRTWTSTEPPFEGNSVVFEQSDGLVVVDAGGSPLSGRHIVEQIKGFSGKPVKYLIYTHWHGDHDLGAGAFREAWPGVRIISTAATREAMTGPPMAYIATYSQDNGGVAAIAQQRLADPAVSERRKAGWRKLQAALPSMVGAYKGLKAWPADITFTDRLSLPDAETPIDVLFLGRANTEGDAVVWAPKQRVLAAGDIVVSPVPYAGSSFPAEWIGVLNKLKAYDFAYLVPGHGRVETDRAYLDKLTGAIQAVRDQVGPLAAKGLSLEEVRKQTDFTALQTVFGGDDDWDRAQTRGFFIEALVSNAYKEARGEPIIQGRDGG</sequence>
<dbReference type="AlphaFoldDB" id="A0A975FYS0"/>
<reference evidence="4" key="1">
    <citation type="submission" date="2021-04" db="EMBL/GenBank/DDBJ databases">
        <title>The complete genome sequence of Caulobacter sp. S6.</title>
        <authorList>
            <person name="Tang Y."/>
            <person name="Ouyang W."/>
            <person name="Liu Q."/>
            <person name="Huang B."/>
            <person name="Guo Z."/>
            <person name="Lei P."/>
        </authorList>
    </citation>
    <scope>NUCLEOTIDE SEQUENCE</scope>
    <source>
        <strain evidence="4">S6</strain>
    </source>
</reference>
<dbReference type="KEGG" id="caul:KCG34_23375"/>
<protein>
    <submittedName>
        <fullName evidence="4">MBL fold metallo-hydrolase</fullName>
    </submittedName>
</protein>
<dbReference type="InterPro" id="IPR050855">
    <property type="entry name" value="NDM-1-like"/>
</dbReference>
<dbReference type="Pfam" id="PF00753">
    <property type="entry name" value="Lactamase_B"/>
    <property type="match status" value="1"/>
</dbReference>
<dbReference type="RefSeq" id="WP_211937994.1">
    <property type="nucleotide sequence ID" value="NZ_CP073078.1"/>
</dbReference>
<dbReference type="Gene3D" id="3.60.15.10">
    <property type="entry name" value="Ribonuclease Z/Hydroxyacylglutathione hydrolase-like"/>
    <property type="match status" value="1"/>
</dbReference>
<proteinExistence type="inferred from homology"/>
<feature type="signal peptide" evidence="2">
    <location>
        <begin position="1"/>
        <end position="25"/>
    </location>
</feature>
<dbReference type="SMART" id="SM00849">
    <property type="entry name" value="Lactamase_B"/>
    <property type="match status" value="1"/>
</dbReference>
<dbReference type="Proteomes" id="UP000676409">
    <property type="component" value="Chromosome"/>
</dbReference>
<keyword evidence="5" id="KW-1185">Reference proteome</keyword>
<evidence type="ECO:0000256" key="1">
    <source>
        <dbReference type="ARBA" id="ARBA00005250"/>
    </source>
</evidence>
<name>A0A975FYS0_9CAUL</name>
<evidence type="ECO:0000313" key="4">
    <source>
        <dbReference type="EMBL" id="QUD87943.1"/>
    </source>
</evidence>
<feature type="domain" description="Metallo-beta-lactamase" evidence="3">
    <location>
        <begin position="69"/>
        <end position="288"/>
    </location>
</feature>
<comment type="similarity">
    <text evidence="1">Belongs to the metallo-beta-lactamase superfamily. Class-B beta-lactamase family.</text>
</comment>
<gene>
    <name evidence="4" type="ORF">KCG34_23375</name>
</gene>
<keyword evidence="2" id="KW-0732">Signal</keyword>
<dbReference type="PANTHER" id="PTHR42951:SF4">
    <property type="entry name" value="ACYL-COENZYME A THIOESTERASE MBLAC2"/>
    <property type="match status" value="1"/>
</dbReference>
<dbReference type="SUPFAM" id="SSF56281">
    <property type="entry name" value="Metallo-hydrolase/oxidoreductase"/>
    <property type="match status" value="1"/>
</dbReference>
<evidence type="ECO:0000259" key="3">
    <source>
        <dbReference type="SMART" id="SM00849"/>
    </source>
</evidence>
<feature type="chain" id="PRO_5037676531" evidence="2">
    <location>
        <begin position="26"/>
        <end position="377"/>
    </location>
</feature>
<dbReference type="EMBL" id="CP073078">
    <property type="protein sequence ID" value="QUD87943.1"/>
    <property type="molecule type" value="Genomic_DNA"/>
</dbReference>
<dbReference type="CDD" id="cd16282">
    <property type="entry name" value="metallo-hydrolase-like_MBL-fold"/>
    <property type="match status" value="1"/>
</dbReference>
<dbReference type="InterPro" id="IPR001279">
    <property type="entry name" value="Metallo-B-lactamas"/>
</dbReference>
<organism evidence="4 5">
    <name type="scientific">Phenylobacterium montanum</name>
    <dbReference type="NCBI Taxonomy" id="2823693"/>
    <lineage>
        <taxon>Bacteria</taxon>
        <taxon>Pseudomonadati</taxon>
        <taxon>Pseudomonadota</taxon>
        <taxon>Alphaproteobacteria</taxon>
        <taxon>Caulobacterales</taxon>
        <taxon>Caulobacteraceae</taxon>
        <taxon>Phenylobacterium</taxon>
    </lineage>
</organism>
<dbReference type="PANTHER" id="PTHR42951">
    <property type="entry name" value="METALLO-BETA-LACTAMASE DOMAIN-CONTAINING"/>
    <property type="match status" value="1"/>
</dbReference>
<evidence type="ECO:0000313" key="5">
    <source>
        <dbReference type="Proteomes" id="UP000676409"/>
    </source>
</evidence>
<dbReference type="InterPro" id="IPR036866">
    <property type="entry name" value="RibonucZ/Hydroxyglut_hydro"/>
</dbReference>
<accession>A0A975FYS0</accession>
<dbReference type="GO" id="GO:0017001">
    <property type="term" value="P:antibiotic catabolic process"/>
    <property type="evidence" value="ECO:0007669"/>
    <property type="project" value="UniProtKB-ARBA"/>
</dbReference>
<evidence type="ECO:0000256" key="2">
    <source>
        <dbReference type="SAM" id="SignalP"/>
    </source>
</evidence>